<dbReference type="InterPro" id="IPR000683">
    <property type="entry name" value="Gfo/Idh/MocA-like_OxRdtase_N"/>
</dbReference>
<evidence type="ECO:0000313" key="3">
    <source>
        <dbReference type="EMBL" id="ASJ52743.1"/>
    </source>
</evidence>
<name>A0A220MCU5_9BACL</name>
<evidence type="ECO:0000259" key="2">
    <source>
        <dbReference type="Pfam" id="PF22725"/>
    </source>
</evidence>
<dbReference type="SUPFAM" id="SSF55347">
    <property type="entry name" value="Glyceraldehyde-3-phosphate dehydrogenase-like, C-terminal domain"/>
    <property type="match status" value="1"/>
</dbReference>
<dbReference type="RefSeq" id="WP_088906626.1">
    <property type="nucleotide sequence ID" value="NZ_CP018145.1"/>
</dbReference>
<organism evidence="3 4">
    <name type="scientific">Brevibacillus formosus</name>
    <dbReference type="NCBI Taxonomy" id="54913"/>
    <lineage>
        <taxon>Bacteria</taxon>
        <taxon>Bacillati</taxon>
        <taxon>Bacillota</taxon>
        <taxon>Bacilli</taxon>
        <taxon>Bacillales</taxon>
        <taxon>Paenibacillaceae</taxon>
        <taxon>Brevibacillus</taxon>
    </lineage>
</organism>
<proteinExistence type="predicted"/>
<dbReference type="InterPro" id="IPR036291">
    <property type="entry name" value="NAD(P)-bd_dom_sf"/>
</dbReference>
<dbReference type="GO" id="GO:0000166">
    <property type="term" value="F:nucleotide binding"/>
    <property type="evidence" value="ECO:0007669"/>
    <property type="project" value="InterPro"/>
</dbReference>
<dbReference type="InterPro" id="IPR051450">
    <property type="entry name" value="Gfo/Idh/MocA_Oxidoreductases"/>
</dbReference>
<dbReference type="PANTHER" id="PTHR43377">
    <property type="entry name" value="BILIVERDIN REDUCTASE A"/>
    <property type="match status" value="1"/>
</dbReference>
<dbReference type="InterPro" id="IPR055170">
    <property type="entry name" value="GFO_IDH_MocA-like_dom"/>
</dbReference>
<evidence type="ECO:0000313" key="4">
    <source>
        <dbReference type="Proteomes" id="UP000197781"/>
    </source>
</evidence>
<protein>
    <submittedName>
        <fullName evidence="3">Dehydrogenase</fullName>
    </submittedName>
</protein>
<dbReference type="SUPFAM" id="SSF51735">
    <property type="entry name" value="NAD(P)-binding Rossmann-fold domains"/>
    <property type="match status" value="1"/>
</dbReference>
<dbReference type="PANTHER" id="PTHR43377:SF1">
    <property type="entry name" value="BILIVERDIN REDUCTASE A"/>
    <property type="match status" value="1"/>
</dbReference>
<sequence length="324" mass="35575">MKLGIISVAHMHAYSYANAVAKLDGVQLVGVADEDEVRGKAAAEKFGVPFFADYHELLATDIDAVIVTSENAKHQEHTLAAAKAGKHILCEKPLATTAEAAQEMIDFCREQGVILQTAFPVRFHPAVVRAKQLVEQGKVGRIMAIRGTNRGQNPGGWFVDPEKSGGGAVIDHTVHVVDLMRWFMNSEVREVYAEVDSKFSDTPIDDCGILTMEFENGVFATLDCSWSRNKAFPTWGDVTMEIIGTEGTISLDAFSQKLDVYSNEKGLKWVNWGDDMDSQLVKDFVTSVRERKAPSITGEDGLRAVEVALAAYQSAEQKQPVVLR</sequence>
<dbReference type="EMBL" id="CP018145">
    <property type="protein sequence ID" value="ASJ52743.1"/>
    <property type="molecule type" value="Genomic_DNA"/>
</dbReference>
<dbReference type="KEGG" id="bfm:BP422_03755"/>
<dbReference type="Gene3D" id="3.40.50.720">
    <property type="entry name" value="NAD(P)-binding Rossmann-like Domain"/>
    <property type="match status" value="1"/>
</dbReference>
<dbReference type="Gene3D" id="3.30.360.10">
    <property type="entry name" value="Dihydrodipicolinate Reductase, domain 2"/>
    <property type="match status" value="1"/>
</dbReference>
<feature type="domain" description="Gfo/Idh/MocA-like oxidoreductase N-terminal" evidence="1">
    <location>
        <begin position="4"/>
        <end position="118"/>
    </location>
</feature>
<evidence type="ECO:0000259" key="1">
    <source>
        <dbReference type="Pfam" id="PF01408"/>
    </source>
</evidence>
<feature type="domain" description="GFO/IDH/MocA-like oxidoreductase" evidence="2">
    <location>
        <begin position="128"/>
        <end position="249"/>
    </location>
</feature>
<dbReference type="Pfam" id="PF22725">
    <property type="entry name" value="GFO_IDH_MocA_C3"/>
    <property type="match status" value="1"/>
</dbReference>
<reference evidence="3 4" key="1">
    <citation type="submission" date="2016-11" db="EMBL/GenBank/DDBJ databases">
        <authorList>
            <person name="Jaros S."/>
            <person name="Januszkiewicz K."/>
            <person name="Wedrychowicz H."/>
        </authorList>
    </citation>
    <scope>NUCLEOTIDE SEQUENCE [LARGE SCALE GENOMIC DNA]</scope>
    <source>
        <strain evidence="3 4">NF2</strain>
    </source>
</reference>
<dbReference type="AlphaFoldDB" id="A0A220MCU5"/>
<accession>A0A220MCU5</accession>
<gene>
    <name evidence="3" type="ORF">BP422_03755</name>
</gene>
<dbReference type="Pfam" id="PF01408">
    <property type="entry name" value="GFO_IDH_MocA"/>
    <property type="match status" value="1"/>
</dbReference>
<dbReference type="Proteomes" id="UP000197781">
    <property type="component" value="Chromosome"/>
</dbReference>